<keyword evidence="7" id="KW-0256">Endoplasmic reticulum</keyword>
<dbReference type="PRINTS" id="PR01689">
    <property type="entry name" value="EP450IICYP3A"/>
</dbReference>
<evidence type="ECO:0000256" key="2">
    <source>
        <dbReference type="ARBA" id="ARBA00004524"/>
    </source>
</evidence>
<comment type="cofactor">
    <cofactor evidence="1">
        <name>heme</name>
        <dbReference type="ChEBI" id="CHEBI:30413"/>
    </cofactor>
</comment>
<proteinExistence type="inferred from homology"/>
<dbReference type="SUPFAM" id="SSF48264">
    <property type="entry name" value="Cytochrome P450"/>
    <property type="match status" value="1"/>
</dbReference>
<comment type="similarity">
    <text evidence="4">Belongs to the cytochrome P450 family.</text>
</comment>
<dbReference type="Proteomes" id="UP000285301">
    <property type="component" value="Unassembled WGS sequence"/>
</dbReference>
<dbReference type="InterPro" id="IPR036396">
    <property type="entry name" value="Cyt_P450_sf"/>
</dbReference>
<dbReference type="PANTHER" id="PTHR24302:SF15">
    <property type="entry name" value="FATTY-ACID PEROXYGENASE"/>
    <property type="match status" value="1"/>
</dbReference>
<evidence type="ECO:0000256" key="9">
    <source>
        <dbReference type="ARBA" id="ARBA00023002"/>
    </source>
</evidence>
<keyword evidence="8" id="KW-0492">Microsome</keyword>
<keyword evidence="12" id="KW-0472">Membrane</keyword>
<evidence type="ECO:0000256" key="4">
    <source>
        <dbReference type="ARBA" id="ARBA00010617"/>
    </source>
</evidence>
<evidence type="ECO:0000256" key="7">
    <source>
        <dbReference type="ARBA" id="ARBA00022824"/>
    </source>
</evidence>
<protein>
    <submittedName>
        <fullName evidence="14">Cytochrome P450 monooxygenase-like protein</fullName>
    </submittedName>
</protein>
<dbReference type="InterPro" id="IPR050705">
    <property type="entry name" value="Cytochrome_P450_3A"/>
</dbReference>
<evidence type="ECO:0000256" key="6">
    <source>
        <dbReference type="ARBA" id="ARBA00022723"/>
    </source>
</evidence>
<evidence type="ECO:0000256" key="10">
    <source>
        <dbReference type="ARBA" id="ARBA00023004"/>
    </source>
</evidence>
<dbReference type="GO" id="GO:0020037">
    <property type="term" value="F:heme binding"/>
    <property type="evidence" value="ECO:0007669"/>
    <property type="project" value="InterPro"/>
</dbReference>
<dbReference type="Pfam" id="PF00067">
    <property type="entry name" value="p450"/>
    <property type="match status" value="1"/>
</dbReference>
<comment type="caution">
    <text evidence="14">The sequence shown here is derived from an EMBL/GenBank/DDBJ whole genome shotgun (WGS) entry which is preliminary data.</text>
</comment>
<keyword evidence="6" id="KW-0479">Metal-binding</keyword>
<evidence type="ECO:0000256" key="11">
    <source>
        <dbReference type="ARBA" id="ARBA00023033"/>
    </source>
</evidence>
<keyword evidence="15" id="KW-1185">Reference proteome</keyword>
<reference evidence="14 15" key="1">
    <citation type="journal article" date="2018" name="Gigascience">
        <title>Genomes of trombidid mites reveal novel predicted allergens and laterally-transferred genes associated with secondary metabolism.</title>
        <authorList>
            <person name="Dong X."/>
            <person name="Chaisiri K."/>
            <person name="Xia D."/>
            <person name="Armstrong S.D."/>
            <person name="Fang Y."/>
            <person name="Donnelly M.J."/>
            <person name="Kadowaki T."/>
            <person name="McGarry J.W."/>
            <person name="Darby A.C."/>
            <person name="Makepeace B.L."/>
        </authorList>
    </citation>
    <scope>NUCLEOTIDE SEQUENCE [LARGE SCALE GENOMIC DNA]</scope>
    <source>
        <strain evidence="14">UoL-WK</strain>
    </source>
</reference>
<dbReference type="InterPro" id="IPR001128">
    <property type="entry name" value="Cyt_P450"/>
</dbReference>
<dbReference type="PANTHER" id="PTHR24302">
    <property type="entry name" value="CYTOCHROME P450 FAMILY 3"/>
    <property type="match status" value="1"/>
</dbReference>
<evidence type="ECO:0000256" key="12">
    <source>
        <dbReference type="ARBA" id="ARBA00023136"/>
    </source>
</evidence>
<name>A0A443QEL8_9ACAR</name>
<accession>A0A443QEL8</accession>
<evidence type="ECO:0000256" key="8">
    <source>
        <dbReference type="ARBA" id="ARBA00022848"/>
    </source>
</evidence>
<comment type="subcellular location">
    <subcellularLocation>
        <location evidence="3">Endoplasmic reticulum membrane</location>
    </subcellularLocation>
    <subcellularLocation>
        <location evidence="2">Microsome membrane</location>
    </subcellularLocation>
</comment>
<gene>
    <name evidence="14" type="ORF">B4U79_11084</name>
    <name evidence="13" type="ORF">B4U79_15670</name>
</gene>
<keyword evidence="10" id="KW-0408">Iron</keyword>
<evidence type="ECO:0000313" key="14">
    <source>
        <dbReference type="EMBL" id="RWS01461.1"/>
    </source>
</evidence>
<keyword evidence="11 14" id="KW-0503">Monooxygenase</keyword>
<feature type="non-terminal residue" evidence="14">
    <location>
        <position position="322"/>
    </location>
</feature>
<keyword evidence="5" id="KW-0349">Heme</keyword>
<keyword evidence="9" id="KW-0560">Oxidoreductase</keyword>
<evidence type="ECO:0000256" key="1">
    <source>
        <dbReference type="ARBA" id="ARBA00001971"/>
    </source>
</evidence>
<dbReference type="EMBL" id="NCKU01009165">
    <property type="protein sequence ID" value="RWS01461.1"/>
    <property type="molecule type" value="Genomic_DNA"/>
</dbReference>
<dbReference type="AlphaFoldDB" id="A0A443QEL8"/>
<dbReference type="GO" id="GO:0005506">
    <property type="term" value="F:iron ion binding"/>
    <property type="evidence" value="ECO:0007669"/>
    <property type="project" value="InterPro"/>
</dbReference>
<feature type="non-terminal residue" evidence="14">
    <location>
        <position position="1"/>
    </location>
</feature>
<evidence type="ECO:0000313" key="15">
    <source>
        <dbReference type="Proteomes" id="UP000285301"/>
    </source>
</evidence>
<dbReference type="Gene3D" id="1.10.630.10">
    <property type="entry name" value="Cytochrome P450"/>
    <property type="match status" value="1"/>
</dbReference>
<dbReference type="InterPro" id="IPR002402">
    <property type="entry name" value="Cyt_P450_E_grp-II"/>
</dbReference>
<dbReference type="OrthoDB" id="6408550at2759"/>
<dbReference type="STRING" id="1965070.A0A443QEL8"/>
<dbReference type="EMBL" id="NCKU01009396">
    <property type="protein sequence ID" value="RWS01326.1"/>
    <property type="molecule type" value="Genomic_DNA"/>
</dbReference>
<dbReference type="PRINTS" id="PR00464">
    <property type="entry name" value="EP450II"/>
</dbReference>
<organism evidence="14 15">
    <name type="scientific">Dinothrombium tinctorium</name>
    <dbReference type="NCBI Taxonomy" id="1965070"/>
    <lineage>
        <taxon>Eukaryota</taxon>
        <taxon>Metazoa</taxon>
        <taxon>Ecdysozoa</taxon>
        <taxon>Arthropoda</taxon>
        <taxon>Chelicerata</taxon>
        <taxon>Arachnida</taxon>
        <taxon>Acari</taxon>
        <taxon>Acariformes</taxon>
        <taxon>Trombidiformes</taxon>
        <taxon>Prostigmata</taxon>
        <taxon>Anystina</taxon>
        <taxon>Parasitengona</taxon>
        <taxon>Trombidioidea</taxon>
        <taxon>Trombidiidae</taxon>
        <taxon>Dinothrombium</taxon>
    </lineage>
</organism>
<sequence>IFVGLRPELIVGDTDLVKLILGKEFKKFPNRRFVSSDHYYVGSKGLFVLNFESWRRVRAITTPAFTSGKLRRMQPFIEECVDTLLLTFEKAANSGKSVDVKKMMSAFSMDVISSCAFGTKIDSQNNPTNPVVVNALKFFGTGFSIIRLIAFLFPKLITISLVAKISIMFRLSAFDYDAQIFLGNLMRHILKERELNEKSKRNDFIQLLADARLDANSISTESKDEADYGFLKEGYLKKLDTQEIIDQGITFFIAGFDTTSTCLSSTARWLAMNPDVQSKLCAEIDETFDFGSLEVDYNTLNEMKYLDAVVKESLRMSPPTSR</sequence>
<evidence type="ECO:0000256" key="3">
    <source>
        <dbReference type="ARBA" id="ARBA00004586"/>
    </source>
</evidence>
<dbReference type="InterPro" id="IPR008072">
    <property type="entry name" value="Cyt_P450_E_CYP3A"/>
</dbReference>
<evidence type="ECO:0000313" key="13">
    <source>
        <dbReference type="EMBL" id="RWS01326.1"/>
    </source>
</evidence>
<reference evidence="14" key="2">
    <citation type="submission" date="2018-11" db="EMBL/GenBank/DDBJ databases">
        <title>Trombidioid mite genomics.</title>
        <authorList>
            <person name="Dong X."/>
        </authorList>
    </citation>
    <scope>NUCLEOTIDE SEQUENCE</scope>
    <source>
        <strain evidence="14">UoL-WK</strain>
    </source>
</reference>
<evidence type="ECO:0000256" key="5">
    <source>
        <dbReference type="ARBA" id="ARBA00022617"/>
    </source>
</evidence>
<dbReference type="GO" id="GO:0005789">
    <property type="term" value="C:endoplasmic reticulum membrane"/>
    <property type="evidence" value="ECO:0007669"/>
    <property type="project" value="UniProtKB-SubCell"/>
</dbReference>
<dbReference type="GO" id="GO:0008395">
    <property type="term" value="F:steroid hydroxylase activity"/>
    <property type="evidence" value="ECO:0007669"/>
    <property type="project" value="TreeGrafter"/>
</dbReference>
<dbReference type="GO" id="GO:0016712">
    <property type="term" value="F:oxidoreductase activity, acting on paired donors, with incorporation or reduction of molecular oxygen, reduced flavin or flavoprotein as one donor, and incorporation of one atom of oxygen"/>
    <property type="evidence" value="ECO:0007669"/>
    <property type="project" value="InterPro"/>
</dbReference>